<keyword evidence="1" id="KW-0472">Membrane</keyword>
<feature type="transmembrane region" description="Helical" evidence="1">
    <location>
        <begin position="40"/>
        <end position="66"/>
    </location>
</feature>
<dbReference type="InterPro" id="IPR036938">
    <property type="entry name" value="PAP2/HPO_sf"/>
</dbReference>
<feature type="transmembrane region" description="Helical" evidence="1">
    <location>
        <begin position="129"/>
        <end position="148"/>
    </location>
</feature>
<protein>
    <submittedName>
        <fullName evidence="3">Phosphatase PAP2 family protein</fullName>
    </submittedName>
</protein>
<evidence type="ECO:0000259" key="2">
    <source>
        <dbReference type="SMART" id="SM00014"/>
    </source>
</evidence>
<gene>
    <name evidence="3" type="ORF">ACFSTE_22820</name>
</gene>
<keyword evidence="4" id="KW-1185">Reference proteome</keyword>
<evidence type="ECO:0000256" key="1">
    <source>
        <dbReference type="SAM" id="Phobius"/>
    </source>
</evidence>
<name>A0ABW5NDP7_9FLAO</name>
<dbReference type="EMBL" id="JBHULX010000048">
    <property type="protein sequence ID" value="MFD2593690.1"/>
    <property type="molecule type" value="Genomic_DNA"/>
</dbReference>
<accession>A0ABW5NDP7</accession>
<keyword evidence="1" id="KW-0812">Transmembrane</keyword>
<evidence type="ECO:0000313" key="4">
    <source>
        <dbReference type="Proteomes" id="UP001597459"/>
    </source>
</evidence>
<feature type="transmembrane region" description="Helical" evidence="1">
    <location>
        <begin position="179"/>
        <end position="200"/>
    </location>
</feature>
<dbReference type="Gene3D" id="1.20.144.10">
    <property type="entry name" value="Phosphatidic acid phosphatase type 2/haloperoxidase"/>
    <property type="match status" value="1"/>
</dbReference>
<feature type="transmembrane region" description="Helical" evidence="1">
    <location>
        <begin position="73"/>
        <end position="96"/>
    </location>
</feature>
<evidence type="ECO:0000313" key="3">
    <source>
        <dbReference type="EMBL" id="MFD2593690.1"/>
    </source>
</evidence>
<dbReference type="SUPFAM" id="SSF48317">
    <property type="entry name" value="Acid phosphatase/Vanadium-dependent haloperoxidase"/>
    <property type="match status" value="1"/>
</dbReference>
<sequence length="222" mass="26166">MKKVFFSNFVPYLFFLIICFPLIFLRKGLIVVFLNNLQTPILNIFFINISKIGNGVTIGIVGLFIGLLCRFKWFYMFVLAFCFQLMFVLLFKQLLFHNLHRPFLLLKETDSIHLVKLIEGVKIRYVNSFPSGHTTCIFFIVSFLSVLIKKRMISWGLFVIGLLVGISRIYLVQHFFVDVYFGICFGTVSSLLAYWVVKVYPKIWFEDKLRIRISLERKRAWD</sequence>
<dbReference type="RefSeq" id="WP_368660063.1">
    <property type="nucleotide sequence ID" value="NZ_JBHSJV010000001.1"/>
</dbReference>
<dbReference type="Pfam" id="PF01569">
    <property type="entry name" value="PAP2"/>
    <property type="match status" value="1"/>
</dbReference>
<dbReference type="CDD" id="cd01610">
    <property type="entry name" value="PAP2_like"/>
    <property type="match status" value="1"/>
</dbReference>
<dbReference type="SMART" id="SM00014">
    <property type="entry name" value="acidPPc"/>
    <property type="match status" value="1"/>
</dbReference>
<proteinExistence type="predicted"/>
<feature type="transmembrane region" description="Helical" evidence="1">
    <location>
        <begin position="155"/>
        <end position="173"/>
    </location>
</feature>
<dbReference type="Proteomes" id="UP001597459">
    <property type="component" value="Unassembled WGS sequence"/>
</dbReference>
<reference evidence="4" key="1">
    <citation type="journal article" date="2019" name="Int. J. Syst. Evol. Microbiol.">
        <title>The Global Catalogue of Microorganisms (GCM) 10K type strain sequencing project: providing services to taxonomists for standard genome sequencing and annotation.</title>
        <authorList>
            <consortium name="The Broad Institute Genomics Platform"/>
            <consortium name="The Broad Institute Genome Sequencing Center for Infectious Disease"/>
            <person name="Wu L."/>
            <person name="Ma J."/>
        </authorList>
    </citation>
    <scope>NUCLEOTIDE SEQUENCE [LARGE SCALE GENOMIC DNA]</scope>
    <source>
        <strain evidence="4">KCTC 42423</strain>
    </source>
</reference>
<feature type="domain" description="Phosphatidic acid phosphatase type 2/haloperoxidase" evidence="2">
    <location>
        <begin position="75"/>
        <end position="194"/>
    </location>
</feature>
<feature type="transmembrane region" description="Helical" evidence="1">
    <location>
        <begin position="12"/>
        <end position="34"/>
    </location>
</feature>
<dbReference type="InterPro" id="IPR000326">
    <property type="entry name" value="PAP2/HPO"/>
</dbReference>
<organism evidence="3 4">
    <name type="scientific">Aquimarina hainanensis</name>
    <dbReference type="NCBI Taxonomy" id="1578017"/>
    <lineage>
        <taxon>Bacteria</taxon>
        <taxon>Pseudomonadati</taxon>
        <taxon>Bacteroidota</taxon>
        <taxon>Flavobacteriia</taxon>
        <taxon>Flavobacteriales</taxon>
        <taxon>Flavobacteriaceae</taxon>
        <taxon>Aquimarina</taxon>
    </lineage>
</organism>
<comment type="caution">
    <text evidence="3">The sequence shown here is derived from an EMBL/GenBank/DDBJ whole genome shotgun (WGS) entry which is preliminary data.</text>
</comment>
<keyword evidence="1" id="KW-1133">Transmembrane helix</keyword>